<proteinExistence type="predicted"/>
<evidence type="ECO:0000313" key="1">
    <source>
        <dbReference type="EMBL" id="GKU97359.1"/>
    </source>
</evidence>
<dbReference type="Proteomes" id="UP001054252">
    <property type="component" value="Unassembled WGS sequence"/>
</dbReference>
<organism evidence="1 2">
    <name type="scientific">Rubroshorea leprosula</name>
    <dbReference type="NCBI Taxonomy" id="152421"/>
    <lineage>
        <taxon>Eukaryota</taxon>
        <taxon>Viridiplantae</taxon>
        <taxon>Streptophyta</taxon>
        <taxon>Embryophyta</taxon>
        <taxon>Tracheophyta</taxon>
        <taxon>Spermatophyta</taxon>
        <taxon>Magnoliopsida</taxon>
        <taxon>eudicotyledons</taxon>
        <taxon>Gunneridae</taxon>
        <taxon>Pentapetalae</taxon>
        <taxon>rosids</taxon>
        <taxon>malvids</taxon>
        <taxon>Malvales</taxon>
        <taxon>Dipterocarpaceae</taxon>
        <taxon>Rubroshorea</taxon>
    </lineage>
</organism>
<keyword evidence="2" id="KW-1185">Reference proteome</keyword>
<evidence type="ECO:0000313" key="2">
    <source>
        <dbReference type="Proteomes" id="UP001054252"/>
    </source>
</evidence>
<accession>A0AAV5IJN0</accession>
<name>A0AAV5IJN0_9ROSI</name>
<sequence length="35" mass="3493">MSSKMFLTTSLTPLSATAGFPGGVSIATPAKLPDP</sequence>
<reference evidence="1 2" key="1">
    <citation type="journal article" date="2021" name="Commun. Biol.">
        <title>The genome of Shorea leprosula (Dipterocarpaceae) highlights the ecological relevance of drought in aseasonal tropical rainforests.</title>
        <authorList>
            <person name="Ng K.K.S."/>
            <person name="Kobayashi M.J."/>
            <person name="Fawcett J.A."/>
            <person name="Hatakeyama M."/>
            <person name="Paape T."/>
            <person name="Ng C.H."/>
            <person name="Ang C.C."/>
            <person name="Tnah L.H."/>
            <person name="Lee C.T."/>
            <person name="Nishiyama T."/>
            <person name="Sese J."/>
            <person name="O'Brien M.J."/>
            <person name="Copetti D."/>
            <person name="Mohd Noor M.I."/>
            <person name="Ong R.C."/>
            <person name="Putra M."/>
            <person name="Sireger I.Z."/>
            <person name="Indrioko S."/>
            <person name="Kosugi Y."/>
            <person name="Izuno A."/>
            <person name="Isagi Y."/>
            <person name="Lee S.L."/>
            <person name="Shimizu K.K."/>
        </authorList>
    </citation>
    <scope>NUCLEOTIDE SEQUENCE [LARGE SCALE GENOMIC DNA]</scope>
    <source>
        <strain evidence="1">214</strain>
    </source>
</reference>
<dbReference type="AlphaFoldDB" id="A0AAV5IJN0"/>
<dbReference type="EMBL" id="BPVZ01000011">
    <property type="protein sequence ID" value="GKU97359.1"/>
    <property type="molecule type" value="Genomic_DNA"/>
</dbReference>
<comment type="caution">
    <text evidence="1">The sequence shown here is derived from an EMBL/GenBank/DDBJ whole genome shotgun (WGS) entry which is preliminary data.</text>
</comment>
<gene>
    <name evidence="1" type="ORF">SLEP1_g10512</name>
</gene>
<protein>
    <submittedName>
        <fullName evidence="1">Uncharacterized protein</fullName>
    </submittedName>
</protein>